<dbReference type="KEGG" id="mng:MNEG_3653"/>
<dbReference type="RefSeq" id="XP_013903326.1">
    <property type="nucleotide sequence ID" value="XM_014047872.1"/>
</dbReference>
<protein>
    <recommendedName>
        <fullName evidence="3">mTERF domain-containing protein</fullName>
    </recommendedName>
</protein>
<dbReference type="AlphaFoldDB" id="A0A0D2MUW2"/>
<reference evidence="1 2" key="1">
    <citation type="journal article" date="2013" name="BMC Genomics">
        <title>Reconstruction of the lipid metabolism for the microalga Monoraphidium neglectum from its genome sequence reveals characteristics suitable for biofuel production.</title>
        <authorList>
            <person name="Bogen C."/>
            <person name="Al-Dilaimi A."/>
            <person name="Albersmeier A."/>
            <person name="Wichmann J."/>
            <person name="Grundmann M."/>
            <person name="Rupp O."/>
            <person name="Lauersen K.J."/>
            <person name="Blifernez-Klassen O."/>
            <person name="Kalinowski J."/>
            <person name="Goesmann A."/>
            <person name="Mussgnug J.H."/>
            <person name="Kruse O."/>
        </authorList>
    </citation>
    <scope>NUCLEOTIDE SEQUENCE [LARGE SCALE GENOMIC DNA]</scope>
    <source>
        <strain evidence="1 2">SAG 48.87</strain>
    </source>
</reference>
<gene>
    <name evidence="1" type="ORF">MNEG_3653</name>
</gene>
<dbReference type="InterPro" id="IPR038538">
    <property type="entry name" value="MTERF_sf"/>
</dbReference>
<name>A0A0D2MUW2_9CHLO</name>
<dbReference type="EMBL" id="KK100688">
    <property type="protein sequence ID" value="KIZ04307.1"/>
    <property type="molecule type" value="Genomic_DNA"/>
</dbReference>
<evidence type="ECO:0008006" key="3">
    <source>
        <dbReference type="Google" id="ProtNLM"/>
    </source>
</evidence>
<evidence type="ECO:0000313" key="1">
    <source>
        <dbReference type="EMBL" id="KIZ04307.1"/>
    </source>
</evidence>
<dbReference type="Gene3D" id="1.25.70.10">
    <property type="entry name" value="Transcription termination factor 3, mitochondrial"/>
    <property type="match status" value="1"/>
</dbReference>
<dbReference type="Proteomes" id="UP000054498">
    <property type="component" value="Unassembled WGS sequence"/>
</dbReference>
<keyword evidence="2" id="KW-1185">Reference proteome</keyword>
<accession>A0A0D2MUW2</accession>
<dbReference type="OrthoDB" id="548169at2759"/>
<evidence type="ECO:0000313" key="2">
    <source>
        <dbReference type="Proteomes" id="UP000054498"/>
    </source>
</evidence>
<dbReference type="GeneID" id="25736531"/>
<sequence>MMQRNAGSFQQRGCSTVARSVRSTPAVHAARAATADAQPSTSGRDERIVSILIECGALTEADVAAAAPALAGADEAALRASLTALAARFKPRHVRDIAVGSPQALRLDLKSWITFLEAWATDDVVWSVLRYQHAALASTDVFRAGRAILFLRNLGPWSDREIATRVLLCHARLLAAEEAALEGTLARLRALGLSEERVQEMLYHFPGILYDFGDEQLALAERVFERNRTKYAFMGSYEV</sequence>
<proteinExistence type="predicted"/>
<organism evidence="1 2">
    <name type="scientific">Monoraphidium neglectum</name>
    <dbReference type="NCBI Taxonomy" id="145388"/>
    <lineage>
        <taxon>Eukaryota</taxon>
        <taxon>Viridiplantae</taxon>
        <taxon>Chlorophyta</taxon>
        <taxon>core chlorophytes</taxon>
        <taxon>Chlorophyceae</taxon>
        <taxon>CS clade</taxon>
        <taxon>Sphaeropleales</taxon>
        <taxon>Selenastraceae</taxon>
        <taxon>Monoraphidium</taxon>
    </lineage>
</organism>